<evidence type="ECO:0000313" key="1">
    <source>
        <dbReference type="EMBL" id="KAJ0037649.1"/>
    </source>
</evidence>
<name>A0ACC0YH93_9ROSI</name>
<sequence>MGRGRVELRRIENKINRQVTFAKRRNGLLKKAYELSVLCEAEVALIIFSSRGKLYEFSSISNVAKTIDKYEKYSFGALEANQPAHDTESNYHEYLQLKSKYEHLQHSQRQLLGEDIGDLGIAELERLERQLDISVGQVRSLKTQSQLDRLSELQRKEEMLMETNVVLKRKLEEIDVALKSWETGEQSFTYSHKPAQYEPSIHPLHGNGALQMGCSSGGVTHEGTAATSPQDASGLIPEWVL</sequence>
<dbReference type="Proteomes" id="UP001163603">
    <property type="component" value="Chromosome 6"/>
</dbReference>
<gene>
    <name evidence="1" type="ORF">Pint_23470</name>
</gene>
<reference evidence="2" key="1">
    <citation type="journal article" date="2023" name="G3 (Bethesda)">
        <title>Genome assembly and association tests identify interacting loci associated with vigor, precocity, and sex in interspecific pistachio rootstocks.</title>
        <authorList>
            <person name="Palmer W."/>
            <person name="Jacygrad E."/>
            <person name="Sagayaradj S."/>
            <person name="Cavanaugh K."/>
            <person name="Han R."/>
            <person name="Bertier L."/>
            <person name="Beede B."/>
            <person name="Kafkas S."/>
            <person name="Golino D."/>
            <person name="Preece J."/>
            <person name="Michelmore R."/>
        </authorList>
    </citation>
    <scope>NUCLEOTIDE SEQUENCE [LARGE SCALE GENOMIC DNA]</scope>
</reference>
<accession>A0ACC0YH93</accession>
<keyword evidence="2" id="KW-1185">Reference proteome</keyword>
<dbReference type="EMBL" id="CM047741">
    <property type="protein sequence ID" value="KAJ0037649.1"/>
    <property type="molecule type" value="Genomic_DNA"/>
</dbReference>
<protein>
    <submittedName>
        <fullName evidence="1">Uncharacterized protein</fullName>
    </submittedName>
</protein>
<organism evidence="1 2">
    <name type="scientific">Pistacia integerrima</name>
    <dbReference type="NCBI Taxonomy" id="434235"/>
    <lineage>
        <taxon>Eukaryota</taxon>
        <taxon>Viridiplantae</taxon>
        <taxon>Streptophyta</taxon>
        <taxon>Embryophyta</taxon>
        <taxon>Tracheophyta</taxon>
        <taxon>Spermatophyta</taxon>
        <taxon>Magnoliopsida</taxon>
        <taxon>eudicotyledons</taxon>
        <taxon>Gunneridae</taxon>
        <taxon>Pentapetalae</taxon>
        <taxon>rosids</taxon>
        <taxon>malvids</taxon>
        <taxon>Sapindales</taxon>
        <taxon>Anacardiaceae</taxon>
        <taxon>Pistacia</taxon>
    </lineage>
</organism>
<evidence type="ECO:0000313" key="2">
    <source>
        <dbReference type="Proteomes" id="UP001163603"/>
    </source>
</evidence>
<comment type="caution">
    <text evidence="1">The sequence shown here is derived from an EMBL/GenBank/DDBJ whole genome shotgun (WGS) entry which is preliminary data.</text>
</comment>
<proteinExistence type="predicted"/>